<dbReference type="AlphaFoldDB" id="A0A161JBZ2"/>
<keyword evidence="1" id="KW-0812">Transmembrane</keyword>
<dbReference type="EMBL" id="CP015506">
    <property type="protein sequence ID" value="AND41451.1"/>
    <property type="molecule type" value="Genomic_DNA"/>
</dbReference>
<feature type="transmembrane region" description="Helical" evidence="1">
    <location>
        <begin position="33"/>
        <end position="57"/>
    </location>
</feature>
<reference evidence="2 3" key="1">
    <citation type="submission" date="2016-04" db="EMBL/GenBank/DDBJ databases">
        <title>Complete genome sequence of Bacillus oceanisediminis strain 2691.</title>
        <authorList>
            <person name="Jeong H."/>
            <person name="Kim H.J."/>
            <person name="Lee D.-W."/>
        </authorList>
    </citation>
    <scope>NUCLEOTIDE SEQUENCE [LARGE SCALE GENOMIC DNA]</scope>
    <source>
        <strain evidence="2 3">2691</strain>
    </source>
</reference>
<evidence type="ECO:0000313" key="3">
    <source>
        <dbReference type="Proteomes" id="UP000077856"/>
    </source>
</evidence>
<protein>
    <submittedName>
        <fullName evidence="2">Uncharacterized protein</fullName>
    </submittedName>
</protein>
<accession>A0A161JBZ2</accession>
<evidence type="ECO:0000313" key="2">
    <source>
        <dbReference type="EMBL" id="AND41451.1"/>
    </source>
</evidence>
<dbReference type="KEGG" id="bon:A361_20550"/>
<sequence length="59" mass="6929">MYRNKNVNIIILLLFCLLIMLIVHVFLHVKVYIVYSASIGSIFMIGLIIFLICFLYFKS</sequence>
<name>A0A161JBZ2_9BACI</name>
<evidence type="ECO:0000256" key="1">
    <source>
        <dbReference type="SAM" id="Phobius"/>
    </source>
</evidence>
<keyword evidence="1" id="KW-1133">Transmembrane helix</keyword>
<dbReference type="Proteomes" id="UP000077856">
    <property type="component" value="Chromosome"/>
</dbReference>
<organism evidence="2 3">
    <name type="scientific">Cytobacillus oceanisediminis 2691</name>
    <dbReference type="NCBI Taxonomy" id="1196031"/>
    <lineage>
        <taxon>Bacteria</taxon>
        <taxon>Bacillati</taxon>
        <taxon>Bacillota</taxon>
        <taxon>Bacilli</taxon>
        <taxon>Bacillales</taxon>
        <taxon>Bacillaceae</taxon>
        <taxon>Cytobacillus</taxon>
    </lineage>
</organism>
<feature type="transmembrane region" description="Helical" evidence="1">
    <location>
        <begin position="7"/>
        <end position="27"/>
    </location>
</feature>
<keyword evidence="1" id="KW-0472">Membrane</keyword>
<gene>
    <name evidence="2" type="ORF">A361_20550</name>
</gene>
<proteinExistence type="predicted"/>